<sequence length="80" mass="8199">MLGEQLDAIRATASDGGVTVTVDLHGKPVGLEFAREAFARTPSALAEAVRRLADRAAADALAQGMAVLTDVLPAGLIGDR</sequence>
<dbReference type="InterPro" id="IPR036894">
    <property type="entry name" value="YbaB-like_sf"/>
</dbReference>
<gene>
    <name evidence="1" type="ordered locus">BN6_63530</name>
</gene>
<evidence type="ECO:0000313" key="1">
    <source>
        <dbReference type="EMBL" id="CCH33597.1"/>
    </source>
</evidence>
<proteinExistence type="predicted"/>
<dbReference type="OrthoDB" id="3696344at2"/>
<name>K0K7W5_SACES</name>
<dbReference type="AlphaFoldDB" id="K0K7W5"/>
<dbReference type="Proteomes" id="UP000006281">
    <property type="component" value="Chromosome"/>
</dbReference>
<dbReference type="RefSeq" id="WP_015103708.1">
    <property type="nucleotide sequence ID" value="NC_019673.1"/>
</dbReference>
<dbReference type="PATRIC" id="fig|1179773.3.peg.6401"/>
<accession>K0K7W5</accession>
<evidence type="ECO:0000313" key="2">
    <source>
        <dbReference type="Proteomes" id="UP000006281"/>
    </source>
</evidence>
<dbReference type="STRING" id="1179773.BN6_63530"/>
<organism evidence="1 2">
    <name type="scientific">Saccharothrix espanaensis (strain ATCC 51144 / DSM 44229 / JCM 9112 / NBRC 15066 / NRRL 15764)</name>
    <dbReference type="NCBI Taxonomy" id="1179773"/>
    <lineage>
        <taxon>Bacteria</taxon>
        <taxon>Bacillati</taxon>
        <taxon>Actinomycetota</taxon>
        <taxon>Actinomycetes</taxon>
        <taxon>Pseudonocardiales</taxon>
        <taxon>Pseudonocardiaceae</taxon>
        <taxon>Saccharothrix</taxon>
    </lineage>
</organism>
<dbReference type="KEGG" id="sesp:BN6_63530"/>
<dbReference type="EMBL" id="HE804045">
    <property type="protein sequence ID" value="CCH33597.1"/>
    <property type="molecule type" value="Genomic_DNA"/>
</dbReference>
<keyword evidence="2" id="KW-1185">Reference proteome</keyword>
<protein>
    <recommendedName>
        <fullName evidence="3">YbaB/EbfC DNA-binding family protein</fullName>
    </recommendedName>
</protein>
<dbReference type="Gene3D" id="3.30.1310.10">
    <property type="entry name" value="Nucleoid-associated protein YbaB-like domain"/>
    <property type="match status" value="1"/>
</dbReference>
<reference evidence="1 2" key="1">
    <citation type="journal article" date="2012" name="BMC Genomics">
        <title>Complete genome sequence of Saccharothrix espanaensis DSM 44229T and comparison to the other completely sequenced Pseudonocardiaceae.</title>
        <authorList>
            <person name="Strobel T."/>
            <person name="Al-Dilaimi A."/>
            <person name="Blom J."/>
            <person name="Gessner A."/>
            <person name="Kalinowski J."/>
            <person name="Luzhetska M."/>
            <person name="Puhler A."/>
            <person name="Szczepanowski R."/>
            <person name="Bechthold A."/>
            <person name="Ruckert C."/>
        </authorList>
    </citation>
    <scope>NUCLEOTIDE SEQUENCE [LARGE SCALE GENOMIC DNA]</scope>
    <source>
        <strain evidence="2">ATCC 51144 / DSM 44229 / JCM 9112 / NBRC 15066 / NRRL 15764</strain>
    </source>
</reference>
<dbReference type="HOGENOM" id="CLU_2587620_0_0_11"/>
<dbReference type="eggNOG" id="ENOG50328P6">
    <property type="taxonomic scope" value="Bacteria"/>
</dbReference>
<evidence type="ECO:0008006" key="3">
    <source>
        <dbReference type="Google" id="ProtNLM"/>
    </source>
</evidence>